<reference evidence="1" key="1">
    <citation type="journal article" date="2014" name="Front. Microbiol.">
        <title>High frequency of phylogenetically diverse reductive dehalogenase-homologous genes in deep subseafloor sedimentary metagenomes.</title>
        <authorList>
            <person name="Kawai M."/>
            <person name="Futagami T."/>
            <person name="Toyoda A."/>
            <person name="Takaki Y."/>
            <person name="Nishi S."/>
            <person name="Hori S."/>
            <person name="Arai W."/>
            <person name="Tsubouchi T."/>
            <person name="Morono Y."/>
            <person name="Uchiyama I."/>
            <person name="Ito T."/>
            <person name="Fujiyama A."/>
            <person name="Inagaki F."/>
            <person name="Takami H."/>
        </authorList>
    </citation>
    <scope>NUCLEOTIDE SEQUENCE</scope>
    <source>
        <strain evidence="1">Expedition CK06-06</strain>
    </source>
</reference>
<comment type="caution">
    <text evidence="1">The sequence shown here is derived from an EMBL/GenBank/DDBJ whole genome shotgun (WGS) entry which is preliminary data.</text>
</comment>
<feature type="non-terminal residue" evidence="1">
    <location>
        <position position="1"/>
    </location>
</feature>
<dbReference type="EMBL" id="BARS01007947">
    <property type="protein sequence ID" value="GAF71675.1"/>
    <property type="molecule type" value="Genomic_DNA"/>
</dbReference>
<gene>
    <name evidence="1" type="ORF">S01H1_15234</name>
</gene>
<dbReference type="AlphaFoldDB" id="X0T6H0"/>
<evidence type="ECO:0000313" key="1">
    <source>
        <dbReference type="EMBL" id="GAF71675.1"/>
    </source>
</evidence>
<proteinExistence type="predicted"/>
<accession>X0T6H0</accession>
<sequence>ASNAAYFNVAVKIIDAREKKDRSRVRLWPVSPEGHFVTVSLDGATVARAKTKDGIAKELARQLAVKITKLFCDYRPGDFESEE</sequence>
<name>X0T6H0_9ZZZZ</name>
<organism evidence="1">
    <name type="scientific">marine sediment metagenome</name>
    <dbReference type="NCBI Taxonomy" id="412755"/>
    <lineage>
        <taxon>unclassified sequences</taxon>
        <taxon>metagenomes</taxon>
        <taxon>ecological metagenomes</taxon>
    </lineage>
</organism>
<protein>
    <submittedName>
        <fullName evidence="1">Uncharacterized protein</fullName>
    </submittedName>
</protein>